<keyword evidence="1" id="KW-1133">Transmembrane helix</keyword>
<feature type="transmembrane region" description="Helical" evidence="1">
    <location>
        <begin position="60"/>
        <end position="78"/>
    </location>
</feature>
<sequence length="83" mass="9005">MIERDLLTIGLLLVFIGFAVLLIGGTILAFRSGGQVESGGIIFIGPIPILWGSSKEMTKSLLIITAVISMLLLIAYILQYIKR</sequence>
<dbReference type="EMBL" id="DSFE01000039">
    <property type="protein sequence ID" value="HEU97570.1"/>
    <property type="molecule type" value="Genomic_DNA"/>
</dbReference>
<gene>
    <name evidence="2" type="ORF">ENO36_01780</name>
</gene>
<dbReference type="AlphaFoldDB" id="A0A7C2UKW4"/>
<evidence type="ECO:0000256" key="1">
    <source>
        <dbReference type="SAM" id="Phobius"/>
    </source>
</evidence>
<dbReference type="Pfam" id="PF01998">
    <property type="entry name" value="DUF131"/>
    <property type="match status" value="1"/>
</dbReference>
<name>A0A7C2UKW4_9CREN</name>
<reference evidence="2" key="1">
    <citation type="journal article" date="2020" name="mSystems">
        <title>Genome- and Community-Level Interaction Insights into Carbon Utilization and Element Cycling Functions of Hydrothermarchaeota in Hydrothermal Sediment.</title>
        <authorList>
            <person name="Zhou Z."/>
            <person name="Liu Y."/>
            <person name="Xu W."/>
            <person name="Pan J."/>
            <person name="Luo Z.H."/>
            <person name="Li M."/>
        </authorList>
    </citation>
    <scope>NUCLEOTIDE SEQUENCE [LARGE SCALE GENOMIC DNA]</scope>
    <source>
        <strain evidence="2">SpSt-1259</strain>
    </source>
</reference>
<dbReference type="InterPro" id="IPR002849">
    <property type="entry name" value="DUF131"/>
</dbReference>
<evidence type="ECO:0000313" key="2">
    <source>
        <dbReference type="EMBL" id="HEU97570.1"/>
    </source>
</evidence>
<accession>A0A7C2UKW4</accession>
<dbReference type="NCBIfam" id="TIGR00304">
    <property type="entry name" value="TIGR00304 family membrane protein"/>
    <property type="match status" value="1"/>
</dbReference>
<keyword evidence="1" id="KW-0812">Transmembrane</keyword>
<dbReference type="Proteomes" id="UP000885664">
    <property type="component" value="Unassembled WGS sequence"/>
</dbReference>
<keyword evidence="1" id="KW-0472">Membrane</keyword>
<organism evidence="2">
    <name type="scientific">Fervidicoccus fontis</name>
    <dbReference type="NCBI Taxonomy" id="683846"/>
    <lineage>
        <taxon>Archaea</taxon>
        <taxon>Thermoproteota</taxon>
        <taxon>Thermoprotei</taxon>
        <taxon>Fervidicoccales</taxon>
        <taxon>Fervidicoccaceae</taxon>
        <taxon>Fervidicoccus</taxon>
    </lineage>
</organism>
<protein>
    <submittedName>
        <fullName evidence="2">DUF131 domain-containing protein</fullName>
    </submittedName>
</protein>
<proteinExistence type="predicted"/>
<comment type="caution">
    <text evidence="2">The sequence shown here is derived from an EMBL/GenBank/DDBJ whole genome shotgun (WGS) entry which is preliminary data.</text>
</comment>
<feature type="transmembrane region" description="Helical" evidence="1">
    <location>
        <begin position="6"/>
        <end position="29"/>
    </location>
</feature>